<dbReference type="SUPFAM" id="SSF50249">
    <property type="entry name" value="Nucleic acid-binding proteins"/>
    <property type="match status" value="3"/>
</dbReference>
<feature type="domain" description="S1 motif" evidence="2">
    <location>
        <begin position="260"/>
        <end position="328"/>
    </location>
</feature>
<evidence type="ECO:0000313" key="5">
    <source>
        <dbReference type="Proteomes" id="UP000186817"/>
    </source>
</evidence>
<dbReference type="GO" id="GO:0003735">
    <property type="term" value="F:structural constituent of ribosome"/>
    <property type="evidence" value="ECO:0007669"/>
    <property type="project" value="TreeGrafter"/>
</dbReference>
<dbReference type="SMART" id="SM00333">
    <property type="entry name" value="TUDOR"/>
    <property type="match status" value="2"/>
</dbReference>
<dbReference type="OMA" id="SMERIDN"/>
<organism evidence="4 5">
    <name type="scientific">Symbiodinium microadriaticum</name>
    <name type="common">Dinoflagellate</name>
    <name type="synonym">Zooxanthella microadriatica</name>
    <dbReference type="NCBI Taxonomy" id="2951"/>
    <lineage>
        <taxon>Eukaryota</taxon>
        <taxon>Sar</taxon>
        <taxon>Alveolata</taxon>
        <taxon>Dinophyceae</taxon>
        <taxon>Suessiales</taxon>
        <taxon>Symbiodiniaceae</taxon>
        <taxon>Symbiodinium</taxon>
    </lineage>
</organism>
<feature type="domain" description="S1 motif" evidence="2">
    <location>
        <begin position="449"/>
        <end position="522"/>
    </location>
</feature>
<keyword evidence="5" id="KW-1185">Reference proteome</keyword>
<keyword evidence="1" id="KW-0812">Transmembrane</keyword>
<dbReference type="Proteomes" id="UP000186817">
    <property type="component" value="Unassembled WGS sequence"/>
</dbReference>
<dbReference type="GO" id="GO:0003729">
    <property type="term" value="F:mRNA binding"/>
    <property type="evidence" value="ECO:0007669"/>
    <property type="project" value="TreeGrafter"/>
</dbReference>
<dbReference type="InterPro" id="IPR014002">
    <property type="entry name" value="Agenet_dom_plant"/>
</dbReference>
<keyword evidence="1" id="KW-1133">Transmembrane helix</keyword>
<dbReference type="PANTHER" id="PTHR10724">
    <property type="entry name" value="30S RIBOSOMAL PROTEIN S1"/>
    <property type="match status" value="1"/>
</dbReference>
<dbReference type="GO" id="GO:0006412">
    <property type="term" value="P:translation"/>
    <property type="evidence" value="ECO:0007669"/>
    <property type="project" value="TreeGrafter"/>
</dbReference>
<gene>
    <name evidence="4" type="primary">rpsA</name>
    <name evidence="4" type="ORF">AK812_SmicGene665</name>
</gene>
<evidence type="ECO:0000259" key="3">
    <source>
        <dbReference type="PROSITE" id="PS51518"/>
    </source>
</evidence>
<dbReference type="PROSITE" id="PS51518">
    <property type="entry name" value="SGF29_C"/>
    <property type="match status" value="1"/>
</dbReference>
<dbReference type="Gene3D" id="2.30.30.140">
    <property type="match status" value="2"/>
</dbReference>
<feature type="transmembrane region" description="Helical" evidence="1">
    <location>
        <begin position="50"/>
        <end position="75"/>
    </location>
</feature>
<reference evidence="4 5" key="1">
    <citation type="submission" date="2016-02" db="EMBL/GenBank/DDBJ databases">
        <title>Genome analysis of coral dinoflagellate symbionts highlights evolutionary adaptations to a symbiotic lifestyle.</title>
        <authorList>
            <person name="Aranda M."/>
            <person name="Li Y."/>
            <person name="Liew Y.J."/>
            <person name="Baumgarten S."/>
            <person name="Simakov O."/>
            <person name="Wilson M."/>
            <person name="Piel J."/>
            <person name="Ashoor H."/>
            <person name="Bougouffa S."/>
            <person name="Bajic V.B."/>
            <person name="Ryu T."/>
            <person name="Ravasi T."/>
            <person name="Bayer T."/>
            <person name="Micklem G."/>
            <person name="Kim H."/>
            <person name="Bhak J."/>
            <person name="Lajeunesse T.C."/>
            <person name="Voolstra C.R."/>
        </authorList>
    </citation>
    <scope>NUCLEOTIDE SEQUENCE [LARGE SCALE GENOMIC DNA]</scope>
    <source>
        <strain evidence="4 5">CCMP2467</strain>
    </source>
</reference>
<dbReference type="InterPro" id="IPR010750">
    <property type="entry name" value="SGF29_tudor-like_dom"/>
</dbReference>
<comment type="caution">
    <text evidence="4">The sequence shown here is derived from an EMBL/GenBank/DDBJ whole genome shotgun (WGS) entry which is preliminary data.</text>
</comment>
<keyword evidence="4" id="KW-0689">Ribosomal protein</keyword>
<accession>A0A1Q9F5U3</accession>
<dbReference type="PANTHER" id="PTHR10724:SF10">
    <property type="entry name" value="S1 RNA-BINDING DOMAIN-CONTAINING PROTEIN 1"/>
    <property type="match status" value="1"/>
</dbReference>
<evidence type="ECO:0000256" key="1">
    <source>
        <dbReference type="SAM" id="Phobius"/>
    </source>
</evidence>
<dbReference type="InterPro" id="IPR012340">
    <property type="entry name" value="NA-bd_OB-fold"/>
</dbReference>
<dbReference type="Gene3D" id="2.40.50.140">
    <property type="entry name" value="Nucleic acid-binding proteins"/>
    <property type="match status" value="3"/>
</dbReference>
<dbReference type="GO" id="GO:0005840">
    <property type="term" value="C:ribosome"/>
    <property type="evidence" value="ECO:0007669"/>
    <property type="project" value="UniProtKB-KW"/>
</dbReference>
<keyword evidence="1" id="KW-0472">Membrane</keyword>
<dbReference type="AlphaFoldDB" id="A0A1Q9F5U3"/>
<dbReference type="InterPro" id="IPR002999">
    <property type="entry name" value="Tudor"/>
</dbReference>
<sequence length="526" mass="56995">MENCQGLPMVLEQKEGVSGWNPDLCRKANDLVSAHLESLGAPADLLEVSLVGLSFALLGPPLSCFRLATAMAVSAARRSARTTRNPLVLLLALVAYLYAPSFVLPAAPSSRPLRQPTALRDVRLHARGGESDSAKLAVGDEVNAMYPDDEQWYPGTVEKVNDDGTYKVKWEDPEGGPESHDVAADNIKKIIIFTDYKVGEKVEAVFEDDGGWYLAEVAKKNDDGSFTVKWDDPDGGPEESQVQPKEMKYPPIPVEDLEIGAKYTGTVRSILDFGAFVDIGAEADGLLHISRISMERIDNIYDELSEGQEIECWISGKQDDGKFGLTMVEGKLDGRRSEPADLNPFFDCLPSEWQKGVVARTAPFGAFVTVTLESGESADGLVHISKLQDGFVDNVDDVVSIGQEVQVRIESVDLEAGKMSLSMRQPGGGGGGGPRAPQDFDAFVDISPETWVKGKVARVAPFGAFVTLTKEDGATADGLVHITQIRDGFVESVEDELSVGQEVDVRIQSVDTEGRRISLTMKPEGF</sequence>
<feature type="domain" description="S1 motif" evidence="2">
    <location>
        <begin position="351"/>
        <end position="424"/>
    </location>
</feature>
<dbReference type="SMART" id="SM00316">
    <property type="entry name" value="S1"/>
    <property type="match status" value="3"/>
</dbReference>
<dbReference type="CDD" id="cd04508">
    <property type="entry name" value="Tudor_SF"/>
    <property type="match status" value="2"/>
</dbReference>
<protein>
    <submittedName>
        <fullName evidence="4">30S ribosomal protein S1</fullName>
    </submittedName>
</protein>
<dbReference type="SUPFAM" id="SSF63748">
    <property type="entry name" value="Tudor/PWWP/MBT"/>
    <property type="match status" value="1"/>
</dbReference>
<name>A0A1Q9F5U3_SYMMI</name>
<dbReference type="InterPro" id="IPR003029">
    <property type="entry name" value="S1_domain"/>
</dbReference>
<feature type="transmembrane region" description="Helical" evidence="1">
    <location>
        <begin position="87"/>
        <end position="107"/>
    </location>
</feature>
<dbReference type="Pfam" id="PF00575">
    <property type="entry name" value="S1"/>
    <property type="match status" value="3"/>
</dbReference>
<evidence type="ECO:0000313" key="4">
    <source>
        <dbReference type="EMBL" id="OLQ15031.1"/>
    </source>
</evidence>
<feature type="domain" description="SGF29 C-terminal" evidence="3">
    <location>
        <begin position="132"/>
        <end position="263"/>
    </location>
</feature>
<evidence type="ECO:0000259" key="2">
    <source>
        <dbReference type="PROSITE" id="PS50126"/>
    </source>
</evidence>
<keyword evidence="4" id="KW-0687">Ribonucleoprotein</keyword>
<dbReference type="PROSITE" id="PS50126">
    <property type="entry name" value="S1"/>
    <property type="match status" value="3"/>
</dbReference>
<dbReference type="EMBL" id="LSRX01000007">
    <property type="protein sequence ID" value="OLQ15031.1"/>
    <property type="molecule type" value="Genomic_DNA"/>
</dbReference>
<dbReference type="SMART" id="SM00743">
    <property type="entry name" value="Agenet"/>
    <property type="match status" value="2"/>
</dbReference>
<dbReference type="OrthoDB" id="1918363at2759"/>
<proteinExistence type="predicted"/>
<dbReference type="InterPro" id="IPR050437">
    <property type="entry name" value="Ribos_protein_bS1-like"/>
</dbReference>